<dbReference type="PANTHER" id="PTHR43004">
    <property type="entry name" value="TRK SYSTEM POTASSIUM UPTAKE PROTEIN"/>
    <property type="match status" value="1"/>
</dbReference>
<reference evidence="6 7" key="1">
    <citation type="submission" date="2024-05" db="EMBL/GenBank/DDBJ databases">
        <title>A draft genome resource for the thread blight pathogen Marasmius tenuissimus strain MS-2.</title>
        <authorList>
            <person name="Yulfo-Soto G.E."/>
            <person name="Baruah I.K."/>
            <person name="Amoako-Attah I."/>
            <person name="Bukari Y."/>
            <person name="Meinhardt L.W."/>
            <person name="Bailey B.A."/>
            <person name="Cohen S.P."/>
        </authorList>
    </citation>
    <scope>NUCLEOTIDE SEQUENCE [LARGE SCALE GENOMIC DNA]</scope>
    <source>
        <strain evidence="6 7">MS-2</strain>
    </source>
</reference>
<keyword evidence="3" id="KW-0274">FAD</keyword>
<evidence type="ECO:0000256" key="2">
    <source>
        <dbReference type="ARBA" id="ARBA00022630"/>
    </source>
</evidence>
<organism evidence="6 7">
    <name type="scientific">Marasmius tenuissimus</name>
    <dbReference type="NCBI Taxonomy" id="585030"/>
    <lineage>
        <taxon>Eukaryota</taxon>
        <taxon>Fungi</taxon>
        <taxon>Dikarya</taxon>
        <taxon>Basidiomycota</taxon>
        <taxon>Agaricomycotina</taxon>
        <taxon>Agaricomycetes</taxon>
        <taxon>Agaricomycetidae</taxon>
        <taxon>Agaricales</taxon>
        <taxon>Marasmiineae</taxon>
        <taxon>Marasmiaceae</taxon>
        <taxon>Marasmius</taxon>
    </lineage>
</organism>
<comment type="cofactor">
    <cofactor evidence="1">
        <name>FAD</name>
        <dbReference type="ChEBI" id="CHEBI:57692"/>
    </cofactor>
</comment>
<dbReference type="PRINTS" id="PR00420">
    <property type="entry name" value="RNGMNOXGNASE"/>
</dbReference>
<evidence type="ECO:0000313" key="6">
    <source>
        <dbReference type="EMBL" id="KAL0071013.1"/>
    </source>
</evidence>
<proteinExistence type="predicted"/>
<dbReference type="Gene3D" id="3.30.70.2450">
    <property type="match status" value="1"/>
</dbReference>
<feature type="domain" description="FAD-binding" evidence="5">
    <location>
        <begin position="15"/>
        <end position="391"/>
    </location>
</feature>
<dbReference type="Proteomes" id="UP001437256">
    <property type="component" value="Unassembled WGS sequence"/>
</dbReference>
<dbReference type="InterPro" id="IPR036188">
    <property type="entry name" value="FAD/NAD-bd_sf"/>
</dbReference>
<evidence type="ECO:0000256" key="1">
    <source>
        <dbReference type="ARBA" id="ARBA00001974"/>
    </source>
</evidence>
<dbReference type="EMBL" id="JBBXMP010000004">
    <property type="protein sequence ID" value="KAL0071013.1"/>
    <property type="molecule type" value="Genomic_DNA"/>
</dbReference>
<dbReference type="Pfam" id="PF01494">
    <property type="entry name" value="FAD_binding_3"/>
    <property type="match status" value="1"/>
</dbReference>
<evidence type="ECO:0000259" key="5">
    <source>
        <dbReference type="Pfam" id="PF01494"/>
    </source>
</evidence>
<evidence type="ECO:0000313" key="7">
    <source>
        <dbReference type="Proteomes" id="UP001437256"/>
    </source>
</evidence>
<dbReference type="InterPro" id="IPR002938">
    <property type="entry name" value="FAD-bd"/>
</dbReference>
<evidence type="ECO:0000256" key="3">
    <source>
        <dbReference type="ARBA" id="ARBA00022827"/>
    </source>
</evidence>
<gene>
    <name evidence="6" type="ORF">AAF712_001571</name>
</gene>
<sequence length="438" mass="47465">MVSEHSAMLQPLPTKTRILVVGGGPAGLATSISLVKNGIDPQDIVVVDKLATATDNTSRAVVIHAATLEYLDTVGCADDIVSLGHKNAAFQLQDRAGWPIFRVDFSSLASYTKFPFFLGIPQTATEHILAEHATRLGIYVHRPLTVVGMKEAHPGEGLEVTFASGETITADFIVGADGAKSAIRSLSGIDFKDSNGVLADHSTENPMQSILADVSFTVAPSSIIPGLQDTLFATMSPSGMNILFPFQADAASNAYKTDKPTYRMIFATPLFEAPSRPPIEVVQEYVDQLAPVSLSSESKSTHLSDLYWSNRFRHRSAAADVFYKKSDNGGRVFLVGDAAHIHSPAGGQGMNLGIRDAISLGALVAEQMDQKQFDESLETHAKQRRERAVHTITLTKRMMDGALIFMTNPLAIWVFKALSYIPLVRNQIVWRLSGLGNR</sequence>
<dbReference type="PANTHER" id="PTHR43004:SF19">
    <property type="entry name" value="BINDING MONOOXYGENASE, PUTATIVE (JCVI)-RELATED"/>
    <property type="match status" value="1"/>
</dbReference>
<name>A0ABR3ADD7_9AGAR</name>
<dbReference type="InterPro" id="IPR050641">
    <property type="entry name" value="RIFMO-like"/>
</dbReference>
<protein>
    <recommendedName>
        <fullName evidence="5">FAD-binding domain-containing protein</fullName>
    </recommendedName>
</protein>
<evidence type="ECO:0000256" key="4">
    <source>
        <dbReference type="ARBA" id="ARBA00023002"/>
    </source>
</evidence>
<dbReference type="SUPFAM" id="SSF51905">
    <property type="entry name" value="FAD/NAD(P)-binding domain"/>
    <property type="match status" value="1"/>
</dbReference>
<keyword evidence="7" id="KW-1185">Reference proteome</keyword>
<comment type="caution">
    <text evidence="6">The sequence shown here is derived from an EMBL/GenBank/DDBJ whole genome shotgun (WGS) entry which is preliminary data.</text>
</comment>
<keyword evidence="4" id="KW-0560">Oxidoreductase</keyword>
<accession>A0ABR3ADD7</accession>
<dbReference type="Gene3D" id="3.50.50.60">
    <property type="entry name" value="FAD/NAD(P)-binding domain"/>
    <property type="match status" value="1"/>
</dbReference>
<keyword evidence="2" id="KW-0285">Flavoprotein</keyword>